<dbReference type="PROSITE" id="PS00871">
    <property type="entry name" value="CLPAB_2"/>
    <property type="match status" value="1"/>
</dbReference>
<keyword evidence="4 10" id="KW-0547">Nucleotide-binding</keyword>
<dbReference type="InterPro" id="IPR036628">
    <property type="entry name" value="Clp_N_dom_sf"/>
</dbReference>
<dbReference type="InterPro" id="IPR019489">
    <property type="entry name" value="Clp_ATPase_C"/>
</dbReference>
<keyword evidence="3 9" id="KW-0677">Repeat</keyword>
<evidence type="ECO:0000313" key="14">
    <source>
        <dbReference type="Proteomes" id="UP000278804"/>
    </source>
</evidence>
<dbReference type="Pfam" id="PF00004">
    <property type="entry name" value="AAA"/>
    <property type="match status" value="1"/>
</dbReference>
<dbReference type="CDD" id="cd19499">
    <property type="entry name" value="RecA-like_ClpB_Hsp104-like"/>
    <property type="match status" value="1"/>
</dbReference>
<dbReference type="InterPro" id="IPR003593">
    <property type="entry name" value="AAA+_ATPase"/>
</dbReference>
<protein>
    <submittedName>
        <fullName evidence="13">AAA family ATPase</fullName>
    </submittedName>
</protein>
<dbReference type="PROSITE" id="PS00870">
    <property type="entry name" value="CLPAB_1"/>
    <property type="match status" value="1"/>
</dbReference>
<evidence type="ECO:0000313" key="13">
    <source>
        <dbReference type="EMBL" id="AZK44494.1"/>
    </source>
</evidence>
<dbReference type="PANTHER" id="PTHR11638">
    <property type="entry name" value="ATP-DEPENDENT CLP PROTEASE"/>
    <property type="match status" value="1"/>
</dbReference>
<dbReference type="InterPro" id="IPR041546">
    <property type="entry name" value="ClpA/ClpB_AAA_lid"/>
</dbReference>
<dbReference type="PANTHER" id="PTHR11638:SF18">
    <property type="entry name" value="HEAT SHOCK PROTEIN 104"/>
    <property type="match status" value="1"/>
</dbReference>
<evidence type="ECO:0000256" key="1">
    <source>
        <dbReference type="ARBA" id="ARBA00004496"/>
    </source>
</evidence>
<keyword evidence="5 10" id="KW-0067">ATP-binding</keyword>
<keyword evidence="6 11" id="KW-0175">Coiled coil</keyword>
<dbReference type="InterPro" id="IPR027417">
    <property type="entry name" value="P-loop_NTPase"/>
</dbReference>
<comment type="similarity">
    <text evidence="2 10">Belongs to the ClpA/ClpB family.</text>
</comment>
<organism evidence="13 14">
    <name type="scientific">Erysipelothrix piscisicarius</name>
    <dbReference type="NCBI Taxonomy" id="2485784"/>
    <lineage>
        <taxon>Bacteria</taxon>
        <taxon>Bacillati</taxon>
        <taxon>Bacillota</taxon>
        <taxon>Erysipelotrichia</taxon>
        <taxon>Erysipelotrichales</taxon>
        <taxon>Erysipelotrichaceae</taxon>
        <taxon>Erysipelothrix</taxon>
    </lineage>
</organism>
<evidence type="ECO:0000256" key="11">
    <source>
        <dbReference type="SAM" id="Coils"/>
    </source>
</evidence>
<comment type="subunit">
    <text evidence="8">Homohexamer. The oligomerization is ATP-dependent.</text>
</comment>
<evidence type="ECO:0000259" key="12">
    <source>
        <dbReference type="PROSITE" id="PS51903"/>
    </source>
</evidence>
<comment type="subcellular location">
    <subcellularLocation>
        <location evidence="1">Cytoplasm</location>
    </subcellularLocation>
</comment>
<dbReference type="PROSITE" id="PS51903">
    <property type="entry name" value="CLP_R"/>
    <property type="match status" value="1"/>
</dbReference>
<dbReference type="Gene3D" id="1.10.1780.10">
    <property type="entry name" value="Clp, N-terminal domain"/>
    <property type="match status" value="1"/>
</dbReference>
<reference evidence="13 14" key="1">
    <citation type="journal article" date="2020" name="Int. J. Syst. Evol. Microbiol.">
        <title>Description of Erysipelothrix piscisicarius sp. nov., an emergent fish pathogen, and assessment of virulence using a tiger barb (Puntigrus tetrazona) infection model.</title>
        <authorList>
            <person name="Pomaranski E.K."/>
            <person name="Griffin M.J."/>
            <person name="Camus A.C."/>
            <person name="Armwood A.R."/>
            <person name="Shelley J."/>
            <person name="Waldbieser G.C."/>
            <person name="LaFrentz B.R."/>
            <person name="Garcia J.C."/>
            <person name="Yanong R."/>
            <person name="Soto E."/>
        </authorList>
    </citation>
    <scope>NUCLEOTIDE SEQUENCE [LARGE SCALE GENOMIC DNA]</scope>
    <source>
        <strain evidence="13 14">15TAL0474</strain>
    </source>
</reference>
<dbReference type="InterPro" id="IPR003959">
    <property type="entry name" value="ATPase_AAA_core"/>
</dbReference>
<dbReference type="KEGG" id="eri:EEI45_06930"/>
<dbReference type="InterPro" id="IPR004176">
    <property type="entry name" value="Clp_R_N"/>
</dbReference>
<evidence type="ECO:0000256" key="7">
    <source>
        <dbReference type="ARBA" id="ARBA00023186"/>
    </source>
</evidence>
<dbReference type="Pfam" id="PF17871">
    <property type="entry name" value="AAA_lid_9"/>
    <property type="match status" value="1"/>
</dbReference>
<keyword evidence="14" id="KW-1185">Reference proteome</keyword>
<dbReference type="FunFam" id="3.40.50.300:FF:000010">
    <property type="entry name" value="Chaperone clpB 1, putative"/>
    <property type="match status" value="1"/>
</dbReference>
<dbReference type="EMBL" id="CP034234">
    <property type="protein sequence ID" value="AZK44494.1"/>
    <property type="molecule type" value="Genomic_DNA"/>
</dbReference>
<dbReference type="GO" id="GO:0005737">
    <property type="term" value="C:cytoplasm"/>
    <property type="evidence" value="ECO:0007669"/>
    <property type="project" value="UniProtKB-SubCell"/>
</dbReference>
<dbReference type="CDD" id="cd00009">
    <property type="entry name" value="AAA"/>
    <property type="match status" value="1"/>
</dbReference>
<dbReference type="RefSeq" id="WP_125164663.1">
    <property type="nucleotide sequence ID" value="NZ_CP034234.1"/>
</dbReference>
<dbReference type="InterPro" id="IPR050130">
    <property type="entry name" value="ClpA_ClpB"/>
</dbReference>
<dbReference type="Pfam" id="PF02861">
    <property type="entry name" value="Clp_N"/>
    <property type="match status" value="1"/>
</dbReference>
<accession>A0A3S8RNF8</accession>
<dbReference type="SMART" id="SM01086">
    <property type="entry name" value="ClpB_D2-small"/>
    <property type="match status" value="1"/>
</dbReference>
<evidence type="ECO:0000256" key="4">
    <source>
        <dbReference type="ARBA" id="ARBA00022741"/>
    </source>
</evidence>
<dbReference type="GO" id="GO:0016887">
    <property type="term" value="F:ATP hydrolysis activity"/>
    <property type="evidence" value="ECO:0007669"/>
    <property type="project" value="InterPro"/>
</dbReference>
<dbReference type="Pfam" id="PF07724">
    <property type="entry name" value="AAA_2"/>
    <property type="match status" value="1"/>
</dbReference>
<dbReference type="GO" id="GO:0034605">
    <property type="term" value="P:cellular response to heat"/>
    <property type="evidence" value="ECO:0007669"/>
    <property type="project" value="TreeGrafter"/>
</dbReference>
<evidence type="ECO:0000256" key="9">
    <source>
        <dbReference type="PROSITE-ProRule" id="PRU01251"/>
    </source>
</evidence>
<evidence type="ECO:0000256" key="3">
    <source>
        <dbReference type="ARBA" id="ARBA00022737"/>
    </source>
</evidence>
<dbReference type="Gene3D" id="1.10.8.60">
    <property type="match status" value="1"/>
</dbReference>
<dbReference type="InterPro" id="IPR001270">
    <property type="entry name" value="ClpA/B"/>
</dbReference>
<evidence type="ECO:0000256" key="5">
    <source>
        <dbReference type="ARBA" id="ARBA00022840"/>
    </source>
</evidence>
<gene>
    <name evidence="13" type="ORF">EEI45_06930</name>
</gene>
<name>A0A3S8RNF8_9FIRM</name>
<dbReference type="PRINTS" id="PR00300">
    <property type="entry name" value="CLPPROTEASEA"/>
</dbReference>
<feature type="domain" description="Clp R" evidence="12">
    <location>
        <begin position="3"/>
        <end position="152"/>
    </location>
</feature>
<feature type="coiled-coil region" evidence="11">
    <location>
        <begin position="396"/>
        <end position="490"/>
    </location>
</feature>
<evidence type="ECO:0000256" key="2">
    <source>
        <dbReference type="ARBA" id="ARBA00008675"/>
    </source>
</evidence>
<evidence type="ECO:0000256" key="10">
    <source>
        <dbReference type="RuleBase" id="RU004432"/>
    </source>
</evidence>
<dbReference type="InterPro" id="IPR018368">
    <property type="entry name" value="ClpA/B_CS1"/>
</dbReference>
<dbReference type="Pfam" id="PF10431">
    <property type="entry name" value="ClpB_D2-small"/>
    <property type="match status" value="1"/>
</dbReference>
<proteinExistence type="inferred from homology"/>
<evidence type="ECO:0000256" key="8">
    <source>
        <dbReference type="ARBA" id="ARBA00026057"/>
    </source>
</evidence>
<sequence>MNYENLTEKAQAALMEAVNYATQMQHSAVSSAHLMKALLNSGDLDLILEETGTNKSELLQSADERLDKLPKVQGAQLTMDQEITDVFAKAQAWSTKQGDTYISLFALFLGILEAVSAYRNLVDTRTIEASILSHRSGRVMDSPQAENQIDALLKYGRDLVKDVRDGKIDPIIGRDDEIRRVIQILSRKTKNNPILIGEPGVGKTAIAEGLAWRIMRGDVPFSLKNKQLIELDMGSLIAGAKYRGEFEERLKAVLEEVEQADGNIILFIDEIHNLVGAGKTEGSMDAANLLKPMLARGELHLIGATTYNEYRQHIEKDAALERRFQRVSVNEPSVDDTISILRGLKDRFESHHGVKILDESIVAAAKLSDRYITDRFLPDKAIDLIDEACASIRVEMESMPEELDELTRKIRQLEIEEAALKKETDARTLERRDEIVEELSNLKETYQDLYARWEKEKAQVDGVKDAKEALERARLDFEKAQNEARYEEAARLQYETIPALESQIQESNDNENSGSMIQEVVDEALIAEIVSRWTQIDITKLVASEREKLLNLKHELEMYVKGQDEALQTVTDAILRSKAQIQDENRPLGSFMFLGPTGVGKTEVARVLAQQLFDDKNRIIRIDMSEYMEKHSVSRLIGAPPGYVGYEQGGQLTEQVRRHPYSIVLLDEIEKAHPDVFNVLLQILDDGHITDSKGVMVDFKNTIIIMTSNLGSQFAFESDQASRDKQYMQAVQAHFKPEFINRIDEIIVFNALNDAVLHDVARKFIDELAVRIGRRNLKLSVTDKAIDLIVAEGSDVTYGARPMKRFIQREIETKIAYLLIEKDVEDNSILEIDAHDHEFEIHILGPHKSLN</sequence>
<dbReference type="InterPro" id="IPR028299">
    <property type="entry name" value="ClpA/B_CS2"/>
</dbReference>
<dbReference type="FunFam" id="3.40.50.300:FF:000025">
    <property type="entry name" value="ATP-dependent Clp protease subunit"/>
    <property type="match status" value="1"/>
</dbReference>
<dbReference type="SUPFAM" id="SSF81923">
    <property type="entry name" value="Double Clp-N motif"/>
    <property type="match status" value="1"/>
</dbReference>
<dbReference type="SMART" id="SM00382">
    <property type="entry name" value="AAA"/>
    <property type="match status" value="2"/>
</dbReference>
<dbReference type="GO" id="GO:0005524">
    <property type="term" value="F:ATP binding"/>
    <property type="evidence" value="ECO:0007669"/>
    <property type="project" value="UniProtKB-KW"/>
</dbReference>
<dbReference type="FunFam" id="3.40.50.300:FF:000120">
    <property type="entry name" value="ATP-dependent chaperone ClpB"/>
    <property type="match status" value="1"/>
</dbReference>
<dbReference type="AlphaFoldDB" id="A0A3S8RNF8"/>
<dbReference type="Proteomes" id="UP000278804">
    <property type="component" value="Chromosome"/>
</dbReference>
<dbReference type="SUPFAM" id="SSF52540">
    <property type="entry name" value="P-loop containing nucleoside triphosphate hydrolases"/>
    <property type="match status" value="2"/>
</dbReference>
<dbReference type="Gene3D" id="3.40.50.300">
    <property type="entry name" value="P-loop containing nucleotide triphosphate hydrolases"/>
    <property type="match status" value="3"/>
</dbReference>
<evidence type="ECO:0000256" key="6">
    <source>
        <dbReference type="ARBA" id="ARBA00023054"/>
    </source>
</evidence>
<keyword evidence="7 10" id="KW-0143">Chaperone</keyword>